<dbReference type="Pfam" id="PF02120">
    <property type="entry name" value="Flg_hook"/>
    <property type="match status" value="1"/>
</dbReference>
<dbReference type="GO" id="GO:0009424">
    <property type="term" value="C:bacterial-type flagellum hook"/>
    <property type="evidence" value="ECO:0007669"/>
    <property type="project" value="InterPro"/>
</dbReference>
<evidence type="ECO:0000256" key="1">
    <source>
        <dbReference type="ARBA" id="ARBA00003944"/>
    </source>
</evidence>
<evidence type="ECO:0000259" key="5">
    <source>
        <dbReference type="Pfam" id="PF02120"/>
    </source>
</evidence>
<protein>
    <submittedName>
        <fullName evidence="6">Hook-length control protein FliK</fullName>
    </submittedName>
</protein>
<dbReference type="InterPro" id="IPR021136">
    <property type="entry name" value="Flagellar_hook_control-like_C"/>
</dbReference>
<organism evidence="6 7">
    <name type="scientific">Desulfuromusa kysingii</name>
    <dbReference type="NCBI Taxonomy" id="37625"/>
    <lineage>
        <taxon>Bacteria</taxon>
        <taxon>Pseudomonadati</taxon>
        <taxon>Thermodesulfobacteriota</taxon>
        <taxon>Desulfuromonadia</taxon>
        <taxon>Desulfuromonadales</taxon>
        <taxon>Geopsychrobacteraceae</taxon>
        <taxon>Desulfuromusa</taxon>
    </lineage>
</organism>
<evidence type="ECO:0000256" key="4">
    <source>
        <dbReference type="SAM" id="MobiDB-lite"/>
    </source>
</evidence>
<dbReference type="PANTHER" id="PTHR37533:SF2">
    <property type="entry name" value="FLAGELLAR HOOK-LENGTH CONTROL PROTEIN"/>
    <property type="match status" value="1"/>
</dbReference>
<dbReference type="RefSeq" id="WP_092343936.1">
    <property type="nucleotide sequence ID" value="NZ_FNQN01000001.1"/>
</dbReference>
<feature type="region of interest" description="Disordered" evidence="4">
    <location>
        <begin position="1"/>
        <end position="85"/>
    </location>
</feature>
<evidence type="ECO:0000313" key="7">
    <source>
        <dbReference type="Proteomes" id="UP000199409"/>
    </source>
</evidence>
<dbReference type="InterPro" id="IPR052563">
    <property type="entry name" value="FliK"/>
</dbReference>
<dbReference type="PANTHER" id="PTHR37533">
    <property type="entry name" value="FLAGELLAR HOOK-LENGTH CONTROL PROTEIN"/>
    <property type="match status" value="1"/>
</dbReference>
<dbReference type="Proteomes" id="UP000199409">
    <property type="component" value="Unassembled WGS sequence"/>
</dbReference>
<reference evidence="6 7" key="1">
    <citation type="submission" date="2016-10" db="EMBL/GenBank/DDBJ databases">
        <authorList>
            <person name="de Groot N.N."/>
        </authorList>
    </citation>
    <scope>NUCLEOTIDE SEQUENCE [LARGE SCALE GENOMIC DNA]</scope>
    <source>
        <strain evidence="6 7">DSM 7343</strain>
    </source>
</reference>
<dbReference type="CDD" id="cd17470">
    <property type="entry name" value="T3SS_Flik_C"/>
    <property type="match status" value="1"/>
</dbReference>
<comment type="function">
    <text evidence="1">Controls the length of the flagellar hook.</text>
</comment>
<dbReference type="EMBL" id="FNQN01000001">
    <property type="protein sequence ID" value="SDZ74150.1"/>
    <property type="molecule type" value="Genomic_DNA"/>
</dbReference>
<name>A0A1H3VHD8_9BACT</name>
<dbReference type="AlphaFoldDB" id="A0A1H3VHD8"/>
<dbReference type="InterPro" id="IPR001635">
    <property type="entry name" value="Flag_hook_Flik"/>
</dbReference>
<dbReference type="PRINTS" id="PR01007">
    <property type="entry name" value="FLGHOOKFLIK"/>
</dbReference>
<evidence type="ECO:0000256" key="2">
    <source>
        <dbReference type="ARBA" id="ARBA00009149"/>
    </source>
</evidence>
<comment type="similarity">
    <text evidence="2">Belongs to the FliK family.</text>
</comment>
<sequence length="492" mass="53512">MDALSIIDSGPQTVAPIKANSNSEQSFNRVLEQKQQIQQDKPIASSDNKPEASPDVINPESKSNEVATKTDPQPEEAATSTQETGIQSTITDLIAVLSEEETANAEDTDAVETLLTNLLQQLESTEDLEQQVVAGIDLSHVTEQLETLNSDVDRDEFLTQFVVQVQEQLSNQRQGENTVGLLTEMVAATPQNQTPVIVENHAQVRQALQKAFDSVISPQPVVSENSTEEAIATLPGATADTVDPRFAGLVKPRADQTVQLLRSAQEHLSSKQENQPFKLQSAEAVTTETKTALDVGTAQLASGNNLSLENLVQQSQQNFNAQGQSQVQGLETNKLMPQTPVVQLASGQQVPESQVIDQVVTHLSGSVNGDTGRMVLRLQPAELGSLKLELIVEGDRIKANLHAQTHQVQEVLERNLPQLRNALAEQGLKIDQFQVNVDQQQQDGQFENLSQQQQNNGSEGQKGWQQPLDSEELNIPLAQLMQNAGGGINLHV</sequence>
<evidence type="ECO:0000313" key="6">
    <source>
        <dbReference type="EMBL" id="SDZ74150.1"/>
    </source>
</evidence>
<accession>A0A1H3VHD8</accession>
<dbReference type="InterPro" id="IPR038610">
    <property type="entry name" value="FliK-like_C_sf"/>
</dbReference>
<keyword evidence="3" id="KW-1005">Bacterial flagellum biogenesis</keyword>
<dbReference type="GO" id="GO:0044780">
    <property type="term" value="P:bacterial-type flagellum assembly"/>
    <property type="evidence" value="ECO:0007669"/>
    <property type="project" value="InterPro"/>
</dbReference>
<dbReference type="STRING" id="37625.SAMN05660420_00054"/>
<dbReference type="Gene3D" id="3.30.750.140">
    <property type="match status" value="1"/>
</dbReference>
<proteinExistence type="inferred from homology"/>
<keyword evidence="7" id="KW-1185">Reference proteome</keyword>
<dbReference type="OrthoDB" id="5432473at2"/>
<gene>
    <name evidence="6" type="ORF">SAMN05660420_00054</name>
</gene>
<feature type="domain" description="Flagellar hook-length control protein-like C-terminal" evidence="5">
    <location>
        <begin position="367"/>
        <end position="443"/>
    </location>
</feature>
<feature type="compositionally biased region" description="Polar residues" evidence="4">
    <location>
        <begin position="60"/>
        <end position="71"/>
    </location>
</feature>
<evidence type="ECO:0000256" key="3">
    <source>
        <dbReference type="ARBA" id="ARBA00022795"/>
    </source>
</evidence>
<feature type="compositionally biased region" description="Polar residues" evidence="4">
    <location>
        <begin position="19"/>
        <end position="39"/>
    </location>
</feature>